<accession>E4ZJR2</accession>
<keyword evidence="3" id="KW-1185">Reference proteome</keyword>
<sequence>MLATTLEALVGAVFADGGDPAVQTLVKDFTLLTHPLLTPKNTSPATNPPLLDPIDRFIPPAHDELVSIPFDKETASRLPFSCVSFPLSQVPAPGYLNACKRSSPGASSFAPRNRDRARRGALRRGVQSRIERRCGVAYALACWGQLLVGE</sequence>
<proteinExistence type="predicted"/>
<protein>
    <recommendedName>
        <fullName evidence="1">RNase III domain-containing protein</fullName>
    </recommendedName>
</protein>
<dbReference type="Proteomes" id="UP000002668">
    <property type="component" value="Genome"/>
</dbReference>
<organism evidence="3">
    <name type="scientific">Leptosphaeria maculans (strain JN3 / isolate v23.1.3 / race Av1-4-5-6-7-8)</name>
    <name type="common">Blackleg fungus</name>
    <name type="synonym">Phoma lingam</name>
    <dbReference type="NCBI Taxonomy" id="985895"/>
    <lineage>
        <taxon>Eukaryota</taxon>
        <taxon>Fungi</taxon>
        <taxon>Dikarya</taxon>
        <taxon>Ascomycota</taxon>
        <taxon>Pezizomycotina</taxon>
        <taxon>Dothideomycetes</taxon>
        <taxon>Pleosporomycetidae</taxon>
        <taxon>Pleosporales</taxon>
        <taxon>Pleosporineae</taxon>
        <taxon>Leptosphaeriaceae</taxon>
        <taxon>Plenodomus</taxon>
        <taxon>Plenodomus lingam/Leptosphaeria maculans species complex</taxon>
    </lineage>
</organism>
<dbReference type="AlphaFoldDB" id="E4ZJR2"/>
<dbReference type="VEuPathDB" id="FungiDB:LEMA_P068550.1"/>
<name>E4ZJR2_LEPMJ</name>
<dbReference type="GO" id="GO:0006396">
    <property type="term" value="P:RNA processing"/>
    <property type="evidence" value="ECO:0007669"/>
    <property type="project" value="InterPro"/>
</dbReference>
<dbReference type="InterPro" id="IPR000999">
    <property type="entry name" value="RNase_III_dom"/>
</dbReference>
<feature type="domain" description="RNase III" evidence="1">
    <location>
        <begin position="1"/>
        <end position="18"/>
    </location>
</feature>
<dbReference type="EMBL" id="FP929072">
    <property type="protein sequence ID" value="CBX91347.1"/>
    <property type="molecule type" value="Genomic_DNA"/>
</dbReference>
<dbReference type="HOGENOM" id="CLU_1740860_0_0_1"/>
<evidence type="ECO:0000313" key="3">
    <source>
        <dbReference type="Proteomes" id="UP000002668"/>
    </source>
</evidence>
<evidence type="ECO:0000313" key="2">
    <source>
        <dbReference type="EMBL" id="CBX91347.1"/>
    </source>
</evidence>
<dbReference type="PROSITE" id="PS50142">
    <property type="entry name" value="RNASE_3_2"/>
    <property type="match status" value="1"/>
</dbReference>
<dbReference type="GO" id="GO:0004525">
    <property type="term" value="F:ribonuclease III activity"/>
    <property type="evidence" value="ECO:0007669"/>
    <property type="project" value="InterPro"/>
</dbReference>
<dbReference type="OrthoDB" id="67027at2759"/>
<dbReference type="InParanoid" id="E4ZJR2"/>
<reference evidence="3" key="1">
    <citation type="journal article" date="2011" name="Nat. Commun.">
        <title>Effector diversification within compartments of the Leptosphaeria maculans genome affected by Repeat-Induced Point mutations.</title>
        <authorList>
            <person name="Rouxel T."/>
            <person name="Grandaubert J."/>
            <person name="Hane J.K."/>
            <person name="Hoede C."/>
            <person name="van de Wouw A.P."/>
            <person name="Couloux A."/>
            <person name="Dominguez V."/>
            <person name="Anthouard V."/>
            <person name="Bally P."/>
            <person name="Bourras S."/>
            <person name="Cozijnsen A.J."/>
            <person name="Ciuffetti L.M."/>
            <person name="Degrave A."/>
            <person name="Dilmaghani A."/>
            <person name="Duret L."/>
            <person name="Fudal I."/>
            <person name="Goodwin S.B."/>
            <person name="Gout L."/>
            <person name="Glaser N."/>
            <person name="Linglin J."/>
            <person name="Kema G.H.J."/>
            <person name="Lapalu N."/>
            <person name="Lawrence C.B."/>
            <person name="May K."/>
            <person name="Meyer M."/>
            <person name="Ollivier B."/>
            <person name="Poulain J."/>
            <person name="Schoch C.L."/>
            <person name="Simon A."/>
            <person name="Spatafora J.W."/>
            <person name="Stachowiak A."/>
            <person name="Turgeon B.G."/>
            <person name="Tyler B.M."/>
            <person name="Vincent D."/>
            <person name="Weissenbach J."/>
            <person name="Amselem J."/>
            <person name="Quesneville H."/>
            <person name="Oliver R.P."/>
            <person name="Wincker P."/>
            <person name="Balesdent M.-H."/>
            <person name="Howlett B.J."/>
        </authorList>
    </citation>
    <scope>NUCLEOTIDE SEQUENCE [LARGE SCALE GENOMIC DNA]</scope>
    <source>
        <strain evidence="3">JN3 / isolate v23.1.3 / race Av1-4-5-6-7-8</strain>
    </source>
</reference>
<evidence type="ECO:0000259" key="1">
    <source>
        <dbReference type="PROSITE" id="PS50142"/>
    </source>
</evidence>
<gene>
    <name evidence="2" type="ORF">LEMA_P068550.1</name>
</gene>